<dbReference type="RefSeq" id="WP_306737043.1">
    <property type="nucleotide sequence ID" value="NZ_JANHAX010000006.1"/>
</dbReference>
<feature type="region of interest" description="Disordered" evidence="1">
    <location>
        <begin position="136"/>
        <end position="158"/>
    </location>
</feature>
<evidence type="ECO:0000259" key="2">
    <source>
        <dbReference type="PROSITE" id="PS50206"/>
    </source>
</evidence>
<dbReference type="AlphaFoldDB" id="A0AAE3WH67"/>
<dbReference type="CDD" id="cd00158">
    <property type="entry name" value="RHOD"/>
    <property type="match status" value="1"/>
</dbReference>
<name>A0AAE3WH67_9RHOB</name>
<dbReference type="Proteomes" id="UP001226762">
    <property type="component" value="Unassembled WGS sequence"/>
</dbReference>
<reference evidence="3" key="2">
    <citation type="submission" date="2023-02" db="EMBL/GenBank/DDBJ databases">
        <title>'Rhodoalgimonas zhirmunskyi' gen. nov., isolated from a red alga.</title>
        <authorList>
            <person name="Nedashkovskaya O.I."/>
            <person name="Otstavnykh N.Y."/>
            <person name="Bystritskaya E.P."/>
            <person name="Balabanova L.A."/>
            <person name="Isaeva M.P."/>
        </authorList>
    </citation>
    <scope>NUCLEOTIDE SEQUENCE</scope>
    <source>
        <strain evidence="3">KCTC 52189</strain>
    </source>
</reference>
<reference evidence="3" key="1">
    <citation type="submission" date="2022-07" db="EMBL/GenBank/DDBJ databases">
        <authorList>
            <person name="Otstavnykh N."/>
            <person name="Isaeva M."/>
            <person name="Bystritskaya E."/>
        </authorList>
    </citation>
    <scope>NUCLEOTIDE SEQUENCE</scope>
    <source>
        <strain evidence="3">KCTC 52189</strain>
    </source>
</reference>
<accession>A0AAE3WH67</accession>
<gene>
    <name evidence="3" type="ORF">NO357_17710</name>
</gene>
<dbReference type="Gene3D" id="3.40.250.10">
    <property type="entry name" value="Rhodanese-like domain"/>
    <property type="match status" value="1"/>
</dbReference>
<dbReference type="Pfam" id="PF00581">
    <property type="entry name" value="Rhodanese"/>
    <property type="match status" value="1"/>
</dbReference>
<dbReference type="SUPFAM" id="SSF52821">
    <property type="entry name" value="Rhodanese/Cell cycle control phosphatase"/>
    <property type="match status" value="1"/>
</dbReference>
<proteinExistence type="predicted"/>
<protein>
    <submittedName>
        <fullName evidence="3">Rhodanese-like domain-containing protein</fullName>
    </submittedName>
</protein>
<evidence type="ECO:0000313" key="4">
    <source>
        <dbReference type="Proteomes" id="UP001226762"/>
    </source>
</evidence>
<dbReference type="SMART" id="SM00450">
    <property type="entry name" value="RHOD"/>
    <property type="match status" value="1"/>
</dbReference>
<feature type="domain" description="Rhodanese" evidence="2">
    <location>
        <begin position="31"/>
        <end position="129"/>
    </location>
</feature>
<dbReference type="PANTHER" id="PTHR43031">
    <property type="entry name" value="FAD-DEPENDENT OXIDOREDUCTASE"/>
    <property type="match status" value="1"/>
</dbReference>
<dbReference type="PANTHER" id="PTHR43031:SF18">
    <property type="entry name" value="RHODANESE-RELATED SULFURTRANSFERASES"/>
    <property type="match status" value="1"/>
</dbReference>
<dbReference type="PROSITE" id="PS50206">
    <property type="entry name" value="RHODANESE_3"/>
    <property type="match status" value="1"/>
</dbReference>
<dbReference type="InterPro" id="IPR001763">
    <property type="entry name" value="Rhodanese-like_dom"/>
</dbReference>
<sequence length="158" mass="17608">MTRKTYNQLAAEAAERIEEIMPWDLSEFLENHPDALLLDIRERDEFARARIAGSLNVPRGILESAAEWDYAETEPELVTARDRPVLIICRSGNRSALAAEVLAEIGFSDVRSVKLGVKGWNDADLELVDTTGVPLDGDDAEDLIDPPLRPDQIDPARR</sequence>
<dbReference type="InterPro" id="IPR036873">
    <property type="entry name" value="Rhodanese-like_dom_sf"/>
</dbReference>
<dbReference type="InterPro" id="IPR050229">
    <property type="entry name" value="GlpE_sulfurtransferase"/>
</dbReference>
<organism evidence="3 4">
    <name type="scientific">Marimonas arenosa</name>
    <dbReference type="NCBI Taxonomy" id="1795305"/>
    <lineage>
        <taxon>Bacteria</taxon>
        <taxon>Pseudomonadati</taxon>
        <taxon>Pseudomonadota</taxon>
        <taxon>Alphaproteobacteria</taxon>
        <taxon>Rhodobacterales</taxon>
        <taxon>Paracoccaceae</taxon>
        <taxon>Marimonas</taxon>
    </lineage>
</organism>
<dbReference type="EMBL" id="JANHAX010000006">
    <property type="protein sequence ID" value="MDQ2091742.1"/>
    <property type="molecule type" value="Genomic_DNA"/>
</dbReference>
<evidence type="ECO:0000256" key="1">
    <source>
        <dbReference type="SAM" id="MobiDB-lite"/>
    </source>
</evidence>
<evidence type="ECO:0000313" key="3">
    <source>
        <dbReference type="EMBL" id="MDQ2091742.1"/>
    </source>
</evidence>
<keyword evidence="4" id="KW-1185">Reference proteome</keyword>
<comment type="caution">
    <text evidence="3">The sequence shown here is derived from an EMBL/GenBank/DDBJ whole genome shotgun (WGS) entry which is preliminary data.</text>
</comment>